<sequence length="230" mass="26892">MSMRKKAVILSTIAIFVLVASTVYFNIAEQRAVDRSKIPEKVELSKGFQKWITNLKNKDFIIGADEFRLVEENEIYNTKWMKVNSIDEPGKKEELELMLKKHSDVDKVEYSPSKREFIDYRNIARDGYLSNEVRLYGLKEDKILDARILDCSAKANCYFDRAYFLDNDVFVISEISRNIDKKDETTLVCLLTENCEYTFKVHVIDLVNNSRLIYESDPFTLVLNDKLRDL</sequence>
<comment type="caution">
    <text evidence="1">The sequence shown here is derived from an EMBL/GenBank/DDBJ whole genome shotgun (WGS) entry which is preliminary data.</text>
</comment>
<evidence type="ECO:0000313" key="2">
    <source>
        <dbReference type="Proteomes" id="UP000034163"/>
    </source>
</evidence>
<reference evidence="1 2" key="1">
    <citation type="journal article" date="2015" name="Nature">
        <title>rRNA introns, odd ribosomes, and small enigmatic genomes across a large radiation of phyla.</title>
        <authorList>
            <person name="Brown C.T."/>
            <person name="Hug L.A."/>
            <person name="Thomas B.C."/>
            <person name="Sharon I."/>
            <person name="Castelle C.J."/>
            <person name="Singh A."/>
            <person name="Wilkins M.J."/>
            <person name="Williams K.H."/>
            <person name="Banfield J.F."/>
        </authorList>
    </citation>
    <scope>NUCLEOTIDE SEQUENCE [LARGE SCALE GENOMIC DNA]</scope>
</reference>
<dbReference type="Proteomes" id="UP000034163">
    <property type="component" value="Unassembled WGS sequence"/>
</dbReference>
<accession>A0A0G0WTW1</accession>
<gene>
    <name evidence="1" type="ORF">UU72_C0026G0007</name>
</gene>
<evidence type="ECO:0000313" key="1">
    <source>
        <dbReference type="EMBL" id="KKS16175.1"/>
    </source>
</evidence>
<dbReference type="EMBL" id="LCBS01000026">
    <property type="protein sequence ID" value="KKS16175.1"/>
    <property type="molecule type" value="Genomic_DNA"/>
</dbReference>
<organism evidence="1 2">
    <name type="scientific">candidate division WWE3 bacterium GW2011_GWB1_41_6</name>
    <dbReference type="NCBI Taxonomy" id="1619112"/>
    <lineage>
        <taxon>Bacteria</taxon>
        <taxon>Katanobacteria</taxon>
    </lineage>
</organism>
<proteinExistence type="predicted"/>
<dbReference type="AlphaFoldDB" id="A0A0G0WTW1"/>
<name>A0A0G0WTW1_UNCKA</name>
<protein>
    <submittedName>
        <fullName evidence="1">Uncharacterized protein</fullName>
    </submittedName>
</protein>